<name>A0ABD2DPE5_DAUMA</name>
<comment type="caution">
    <text evidence="4">The sequence shown here is derived from an EMBL/GenBank/DDBJ whole genome shotgun (WGS) entry which is preliminary data.</text>
</comment>
<accession>A0ABD2DPE5</accession>
<dbReference type="Pfam" id="PF05831">
    <property type="entry name" value="GAGE"/>
    <property type="match status" value="1"/>
</dbReference>
<dbReference type="AlphaFoldDB" id="A0ABD2DPE5"/>
<sequence length="41" mass="4712">PRLETDQQDLTLQRTGDKHRDGPNVNREILPNLDSLKMPEA</sequence>
<dbReference type="InterPro" id="IPR031320">
    <property type="entry name" value="GAGE"/>
</dbReference>
<feature type="non-terminal residue" evidence="4">
    <location>
        <position position="41"/>
    </location>
</feature>
<evidence type="ECO:0000313" key="4">
    <source>
        <dbReference type="EMBL" id="KAL2768668.1"/>
    </source>
</evidence>
<evidence type="ECO:0000313" key="5">
    <source>
        <dbReference type="Proteomes" id="UP001610411"/>
    </source>
</evidence>
<evidence type="ECO:0000256" key="2">
    <source>
        <dbReference type="SAM" id="MobiDB-lite"/>
    </source>
</evidence>
<feature type="non-terminal residue" evidence="4">
    <location>
        <position position="1"/>
    </location>
</feature>
<reference evidence="4 5" key="1">
    <citation type="journal article" date="2024" name="G3 (Bethesda)">
        <title>A hybrid genome assembly of the endangered aye-aye (Daubentonia madagascariensis).</title>
        <authorList>
            <person name="Versoza C.J."/>
            <person name="Pfeifer S.P."/>
        </authorList>
    </citation>
    <scope>NUCLEOTIDE SEQUENCE [LARGE SCALE GENOMIC DNA]</scope>
    <source>
        <strain evidence="4">6821</strain>
    </source>
</reference>
<comment type="similarity">
    <text evidence="1">Belongs to the GAGE family.</text>
</comment>
<feature type="region of interest" description="Disordered" evidence="2">
    <location>
        <begin position="1"/>
        <end position="41"/>
    </location>
</feature>
<dbReference type="Proteomes" id="UP001610411">
    <property type="component" value="Unassembled WGS sequence"/>
</dbReference>
<keyword evidence="5" id="KW-1185">Reference proteome</keyword>
<protein>
    <submittedName>
        <fullName evidence="4">X antigen family member 1-like isoform X1</fullName>
    </submittedName>
</protein>
<dbReference type="EMBL" id="JBFSEQ010000009">
    <property type="protein sequence ID" value="KAL2768668.1"/>
    <property type="molecule type" value="Genomic_DNA"/>
</dbReference>
<evidence type="ECO:0000259" key="3">
    <source>
        <dbReference type="Pfam" id="PF05831"/>
    </source>
</evidence>
<gene>
    <name evidence="4" type="ORF">WCI35_024220</name>
</gene>
<proteinExistence type="inferred from homology"/>
<organism evidence="4 5">
    <name type="scientific">Daubentonia madagascariensis</name>
    <name type="common">Aye-aye</name>
    <name type="synonym">Sciurus madagascariensis</name>
    <dbReference type="NCBI Taxonomy" id="31869"/>
    <lineage>
        <taxon>Eukaryota</taxon>
        <taxon>Metazoa</taxon>
        <taxon>Chordata</taxon>
        <taxon>Craniata</taxon>
        <taxon>Vertebrata</taxon>
        <taxon>Euteleostomi</taxon>
        <taxon>Mammalia</taxon>
        <taxon>Eutheria</taxon>
        <taxon>Euarchontoglires</taxon>
        <taxon>Primates</taxon>
        <taxon>Strepsirrhini</taxon>
        <taxon>Chiromyiformes</taxon>
        <taxon>Daubentoniidae</taxon>
        <taxon>Daubentonia</taxon>
    </lineage>
</organism>
<evidence type="ECO:0000256" key="1">
    <source>
        <dbReference type="ARBA" id="ARBA00007043"/>
    </source>
</evidence>
<dbReference type="InterPro" id="IPR008625">
    <property type="entry name" value="GAGE_fam"/>
</dbReference>
<dbReference type="PANTHER" id="PTHR14047">
    <property type="entry name" value="P ANTIGEN FAMILY MEMBER 5-RELATED"/>
    <property type="match status" value="1"/>
</dbReference>
<feature type="domain" description="GAGE" evidence="3">
    <location>
        <begin position="1"/>
        <end position="41"/>
    </location>
</feature>